<dbReference type="Pfam" id="PF04053">
    <property type="entry name" value="B-prop_COPA_B_2nd"/>
    <property type="match status" value="1"/>
</dbReference>
<dbReference type="Pfam" id="PF23953">
    <property type="entry name" value="TPR_COPA_B"/>
    <property type="match status" value="1"/>
</dbReference>
<evidence type="ECO:0000256" key="11">
    <source>
        <dbReference type="ARBA" id="ARBA00023136"/>
    </source>
</evidence>
<evidence type="ECO:0000256" key="9">
    <source>
        <dbReference type="ARBA" id="ARBA00022927"/>
    </source>
</evidence>
<dbReference type="GO" id="GO:0000139">
    <property type="term" value="C:Golgi membrane"/>
    <property type="evidence" value="ECO:0007669"/>
    <property type="project" value="UniProtKB-SubCell"/>
</dbReference>
<protein>
    <submittedName>
        <fullName evidence="15">Coatomer WD associated region-domain-containing protein</fullName>
    </submittedName>
</protein>
<dbReference type="FunFam" id="1.25.40.470:FF:000001">
    <property type="entry name" value="Coatomer subunit beta"/>
    <property type="match status" value="1"/>
</dbReference>
<keyword evidence="4" id="KW-0813">Transport</keyword>
<dbReference type="InterPro" id="IPR056176">
    <property type="entry name" value="TPR_COPA_B"/>
</dbReference>
<keyword evidence="10" id="KW-0333">Golgi apparatus</keyword>
<evidence type="ECO:0000259" key="14">
    <source>
        <dbReference type="Pfam" id="PF23953"/>
    </source>
</evidence>
<evidence type="ECO:0000256" key="8">
    <source>
        <dbReference type="ARBA" id="ARBA00022892"/>
    </source>
</evidence>
<dbReference type="EMBL" id="JAUEPS010000089">
    <property type="protein sequence ID" value="KAK0439263.1"/>
    <property type="molecule type" value="Genomic_DNA"/>
</dbReference>
<dbReference type="GO" id="GO:0005198">
    <property type="term" value="F:structural molecule activity"/>
    <property type="evidence" value="ECO:0007669"/>
    <property type="project" value="InterPro"/>
</dbReference>
<evidence type="ECO:0000313" key="15">
    <source>
        <dbReference type="EMBL" id="KAK0439263.1"/>
    </source>
</evidence>
<gene>
    <name evidence="15" type="ORF">EV420DRAFT_1486442</name>
</gene>
<dbReference type="GO" id="GO:0030663">
    <property type="term" value="C:COPI-coated vesicle membrane"/>
    <property type="evidence" value="ECO:0007669"/>
    <property type="project" value="UniProtKB-SubCell"/>
</dbReference>
<dbReference type="Gene3D" id="1.25.40.470">
    <property type="match status" value="1"/>
</dbReference>
<keyword evidence="12" id="KW-0968">Cytoplasmic vesicle</keyword>
<evidence type="ECO:0000256" key="5">
    <source>
        <dbReference type="ARBA" id="ARBA00022490"/>
    </source>
</evidence>
<keyword evidence="6" id="KW-0853">WD repeat</keyword>
<dbReference type="SUPFAM" id="SSF69322">
    <property type="entry name" value="Tricorn protease domain 2"/>
    <property type="match status" value="1"/>
</dbReference>
<dbReference type="GeneID" id="85353938"/>
<feature type="domain" description="COPA/B second beta-propeller" evidence="13">
    <location>
        <begin position="9"/>
        <end position="101"/>
    </location>
</feature>
<dbReference type="AlphaFoldDB" id="A0AA39MME1"/>
<evidence type="ECO:0000259" key="13">
    <source>
        <dbReference type="Pfam" id="PF04053"/>
    </source>
</evidence>
<evidence type="ECO:0000256" key="12">
    <source>
        <dbReference type="ARBA" id="ARBA00023329"/>
    </source>
</evidence>
<keyword evidence="8" id="KW-0931">ER-Golgi transport</keyword>
<evidence type="ECO:0000256" key="6">
    <source>
        <dbReference type="ARBA" id="ARBA00022574"/>
    </source>
</evidence>
<evidence type="ECO:0000256" key="4">
    <source>
        <dbReference type="ARBA" id="ARBA00022448"/>
    </source>
</evidence>
<keyword evidence="11" id="KW-0472">Membrane</keyword>
<dbReference type="InterPro" id="IPR006692">
    <property type="entry name" value="Beta-prop_COPA/B_2nd"/>
</dbReference>
<comment type="subcellular location">
    <subcellularLocation>
        <location evidence="2">Cytoplasmic vesicle</location>
        <location evidence="2">COPI-coated vesicle membrane</location>
        <topology evidence="2">Peripheral membrane protein</topology>
        <orientation evidence="2">Cytoplasmic side</orientation>
    </subcellularLocation>
    <subcellularLocation>
        <location evidence="1">Golgi apparatus membrane</location>
        <topology evidence="1">Peripheral membrane protein</topology>
        <orientation evidence="1">Cytoplasmic side</orientation>
    </subcellularLocation>
</comment>
<dbReference type="RefSeq" id="XP_060323194.1">
    <property type="nucleotide sequence ID" value="XM_060470390.1"/>
</dbReference>
<dbReference type="GO" id="GO:0016192">
    <property type="term" value="P:vesicle-mediated transport"/>
    <property type="evidence" value="ECO:0007669"/>
    <property type="project" value="UniProtKB-KW"/>
</dbReference>
<evidence type="ECO:0000256" key="3">
    <source>
        <dbReference type="ARBA" id="ARBA00010844"/>
    </source>
</evidence>
<proteinExistence type="inferred from homology"/>
<keyword evidence="16" id="KW-1185">Reference proteome</keyword>
<name>A0AA39MME1_ARMTA</name>
<sequence length="421" mass="46119">MKGVGSWSMDGINGGTLLGARGSGFIMFWDWESGEIVRRIDVEAQNIYWSGTGSLVAITAADSFYILRFDRDAYNAKIEEGAEISDEGVEEAFEVVADVQEGSLLISYSQSTDSKMGWRLFHLHNIFQATVPTLWAASHILSVHLTRLYTSLATYPPTPRVYLGRQGCQHLGYSLSLSVVEYQTAVLRGDMAGRRTKFCQHSLRSSWNKVARFLGRPRHTRIDLKELALKVTTDPDHKFDLSLQLDDLDTAVEIARSIPELEAEAKWKSLGDRALTHGKASRKANDLSALMLLLLAIGDRDGLKALSSKAGKAKPSYQAEKGLNNLAFASMFQLGDAKSCVDLLVKTQRAPEAALFARTYAPSQVPKAVDAWQADLKAKNRPKIAASVAHPSANADLFEEGWADALAKESGSQNAVLVDAT</sequence>
<keyword evidence="9" id="KW-0653">Protein transport</keyword>
<evidence type="ECO:0000256" key="1">
    <source>
        <dbReference type="ARBA" id="ARBA00004255"/>
    </source>
</evidence>
<accession>A0AA39MME1</accession>
<evidence type="ECO:0000256" key="10">
    <source>
        <dbReference type="ARBA" id="ARBA00023034"/>
    </source>
</evidence>
<comment type="caution">
    <text evidence="15">The sequence shown here is derived from an EMBL/GenBank/DDBJ whole genome shotgun (WGS) entry which is preliminary data.</text>
</comment>
<feature type="domain" description="COPA/B TPR" evidence="14">
    <location>
        <begin position="182"/>
        <end position="373"/>
    </location>
</feature>
<keyword evidence="7" id="KW-0677">Repeat</keyword>
<dbReference type="GO" id="GO:0006886">
    <property type="term" value="P:intracellular protein transport"/>
    <property type="evidence" value="ECO:0007669"/>
    <property type="project" value="InterPro"/>
</dbReference>
<organism evidence="15 16">
    <name type="scientific">Armillaria tabescens</name>
    <name type="common">Ringless honey mushroom</name>
    <name type="synonym">Agaricus tabescens</name>
    <dbReference type="NCBI Taxonomy" id="1929756"/>
    <lineage>
        <taxon>Eukaryota</taxon>
        <taxon>Fungi</taxon>
        <taxon>Dikarya</taxon>
        <taxon>Basidiomycota</taxon>
        <taxon>Agaricomycotina</taxon>
        <taxon>Agaricomycetes</taxon>
        <taxon>Agaricomycetidae</taxon>
        <taxon>Agaricales</taxon>
        <taxon>Marasmiineae</taxon>
        <taxon>Physalacriaceae</taxon>
        <taxon>Desarmillaria</taxon>
    </lineage>
</organism>
<dbReference type="GO" id="GO:0030117">
    <property type="term" value="C:membrane coat"/>
    <property type="evidence" value="ECO:0007669"/>
    <property type="project" value="InterPro"/>
</dbReference>
<reference evidence="15" key="1">
    <citation type="submission" date="2023-06" db="EMBL/GenBank/DDBJ databases">
        <authorList>
            <consortium name="Lawrence Berkeley National Laboratory"/>
            <person name="Ahrendt S."/>
            <person name="Sahu N."/>
            <person name="Indic B."/>
            <person name="Wong-Bajracharya J."/>
            <person name="Merenyi Z."/>
            <person name="Ke H.-M."/>
            <person name="Monk M."/>
            <person name="Kocsube S."/>
            <person name="Drula E."/>
            <person name="Lipzen A."/>
            <person name="Balint B."/>
            <person name="Henrissat B."/>
            <person name="Andreopoulos B."/>
            <person name="Martin F.M."/>
            <person name="Harder C.B."/>
            <person name="Rigling D."/>
            <person name="Ford K.L."/>
            <person name="Foster G.D."/>
            <person name="Pangilinan J."/>
            <person name="Papanicolaou A."/>
            <person name="Barry K."/>
            <person name="LaButti K."/>
            <person name="Viragh M."/>
            <person name="Koriabine M."/>
            <person name="Yan M."/>
            <person name="Riley R."/>
            <person name="Champramary S."/>
            <person name="Plett K.L."/>
            <person name="Tsai I.J."/>
            <person name="Slot J."/>
            <person name="Sipos G."/>
            <person name="Plett J."/>
            <person name="Nagy L.G."/>
            <person name="Grigoriev I.V."/>
        </authorList>
    </citation>
    <scope>NUCLEOTIDE SEQUENCE</scope>
    <source>
        <strain evidence="15">CCBAS 213</strain>
    </source>
</reference>
<keyword evidence="5" id="KW-0963">Cytoplasm</keyword>
<comment type="similarity">
    <text evidence="3">Belongs to the WD repeat COPB2 family.</text>
</comment>
<dbReference type="Proteomes" id="UP001175211">
    <property type="component" value="Unassembled WGS sequence"/>
</dbReference>
<evidence type="ECO:0000256" key="2">
    <source>
        <dbReference type="ARBA" id="ARBA00004347"/>
    </source>
</evidence>
<evidence type="ECO:0000256" key="7">
    <source>
        <dbReference type="ARBA" id="ARBA00022737"/>
    </source>
</evidence>
<evidence type="ECO:0000313" key="16">
    <source>
        <dbReference type="Proteomes" id="UP001175211"/>
    </source>
</evidence>